<name>A0ABQ2RLF7_9DEIO</name>
<dbReference type="EMBL" id="BMQM01000002">
    <property type="protein sequence ID" value="GGR46720.1"/>
    <property type="molecule type" value="Genomic_DNA"/>
</dbReference>
<keyword evidence="3" id="KW-1185">Reference proteome</keyword>
<protein>
    <recommendedName>
        <fullName evidence="4">Porin family protein</fullName>
    </recommendedName>
</protein>
<dbReference type="Proteomes" id="UP000634308">
    <property type="component" value="Unassembled WGS sequence"/>
</dbReference>
<feature type="chain" id="PRO_5047281690" description="Porin family protein" evidence="1">
    <location>
        <begin position="30"/>
        <end position="234"/>
    </location>
</feature>
<sequence>MVTDEPTLMKNLISLTVLAIAASTATAGAQSLNGVELGLTGGYAGGLSGEAFVHAPNVVGPVGVKVGVAVTRSADAINDSNDGTTDGSGPFTFGDLKQNIGATESGSQTVVSLDGTYSLGEVAPGVDTTLYAGGRYGMFRSTEDYGADGNVTYSSNSFGIGAGVMASYALSGNISLVGDLGVDHFFKSSITTGGSNTNAGGTYNTGDAGYSVYDDRFVRPGTNFKARVGVKATF</sequence>
<evidence type="ECO:0000313" key="2">
    <source>
        <dbReference type="EMBL" id="GGR46720.1"/>
    </source>
</evidence>
<evidence type="ECO:0000313" key="3">
    <source>
        <dbReference type="Proteomes" id="UP000634308"/>
    </source>
</evidence>
<reference evidence="3" key="1">
    <citation type="journal article" date="2019" name="Int. J. Syst. Evol. Microbiol.">
        <title>The Global Catalogue of Microorganisms (GCM) 10K type strain sequencing project: providing services to taxonomists for standard genome sequencing and annotation.</title>
        <authorList>
            <consortium name="The Broad Institute Genomics Platform"/>
            <consortium name="The Broad Institute Genome Sequencing Center for Infectious Disease"/>
            <person name="Wu L."/>
            <person name="Ma J."/>
        </authorList>
    </citation>
    <scope>NUCLEOTIDE SEQUENCE [LARGE SCALE GENOMIC DNA]</scope>
    <source>
        <strain evidence="3">JCM 31404</strain>
    </source>
</reference>
<evidence type="ECO:0008006" key="4">
    <source>
        <dbReference type="Google" id="ProtNLM"/>
    </source>
</evidence>
<proteinExistence type="predicted"/>
<organism evidence="2 3">
    <name type="scientific">Deinococcus seoulensis</name>
    <dbReference type="NCBI Taxonomy" id="1837379"/>
    <lineage>
        <taxon>Bacteria</taxon>
        <taxon>Thermotogati</taxon>
        <taxon>Deinococcota</taxon>
        <taxon>Deinococci</taxon>
        <taxon>Deinococcales</taxon>
        <taxon>Deinococcaceae</taxon>
        <taxon>Deinococcus</taxon>
    </lineage>
</organism>
<evidence type="ECO:0000256" key="1">
    <source>
        <dbReference type="SAM" id="SignalP"/>
    </source>
</evidence>
<dbReference type="Gene3D" id="2.40.160.70">
    <property type="entry name" value="outer membrane protein from Thermus thermophilus HB27"/>
    <property type="match status" value="1"/>
</dbReference>
<feature type="signal peptide" evidence="1">
    <location>
        <begin position="1"/>
        <end position="29"/>
    </location>
</feature>
<accession>A0ABQ2RLF7</accession>
<keyword evidence="1" id="KW-0732">Signal</keyword>
<gene>
    <name evidence="2" type="ORF">GCM10008959_04690</name>
</gene>
<comment type="caution">
    <text evidence="2">The sequence shown here is derived from an EMBL/GenBank/DDBJ whole genome shotgun (WGS) entry which is preliminary data.</text>
</comment>